<reference evidence="1" key="1">
    <citation type="submission" date="2022-03" db="EMBL/GenBank/DDBJ databases">
        <title>Streptomyces 7R015 and 7R016 isolated from Barleria lupulina in Thailand.</title>
        <authorList>
            <person name="Kanchanasin P."/>
            <person name="Phongsopitanun W."/>
            <person name="Tanasupawat S."/>
        </authorList>
    </citation>
    <scope>NUCLEOTIDE SEQUENCE</scope>
    <source>
        <strain evidence="1">7R015</strain>
    </source>
</reference>
<protein>
    <submittedName>
        <fullName evidence="1">Uncharacterized protein</fullName>
    </submittedName>
</protein>
<comment type="caution">
    <text evidence="1">The sequence shown here is derived from an EMBL/GenBank/DDBJ whole genome shotgun (WGS) entry which is preliminary data.</text>
</comment>
<gene>
    <name evidence="1" type="ORF">MQP27_38530</name>
</gene>
<evidence type="ECO:0000313" key="2">
    <source>
        <dbReference type="Proteomes" id="UP001165269"/>
    </source>
</evidence>
<dbReference type="Proteomes" id="UP001165269">
    <property type="component" value="Unassembled WGS sequence"/>
</dbReference>
<dbReference type="EMBL" id="JALDAY010000013">
    <property type="protein sequence ID" value="MCI3276977.1"/>
    <property type="molecule type" value="Genomic_DNA"/>
</dbReference>
<keyword evidence="2" id="KW-1185">Reference proteome</keyword>
<dbReference type="RefSeq" id="WP_242774077.1">
    <property type="nucleotide sequence ID" value="NZ_JALDAY010000013.1"/>
</dbReference>
<sequence length="70" mass="7966">MTDDQYAADYAVIEQDMMTAQDLEFGAYAGYLAEYGIKLRELAASYDDPEMAYRHLLAYSDDVLDRINGQ</sequence>
<proteinExistence type="predicted"/>
<accession>A0ABS9YIA3</accession>
<evidence type="ECO:0000313" key="1">
    <source>
        <dbReference type="EMBL" id="MCI3276977.1"/>
    </source>
</evidence>
<organism evidence="1 2">
    <name type="scientific">Streptomyces cylindrosporus</name>
    <dbReference type="NCBI Taxonomy" id="2927583"/>
    <lineage>
        <taxon>Bacteria</taxon>
        <taxon>Bacillati</taxon>
        <taxon>Actinomycetota</taxon>
        <taxon>Actinomycetes</taxon>
        <taxon>Kitasatosporales</taxon>
        <taxon>Streptomycetaceae</taxon>
        <taxon>Streptomyces</taxon>
    </lineage>
</organism>
<name>A0ABS9YIA3_9ACTN</name>